<organism evidence="4 5">
    <name type="scientific">Cytobacillus depressus</name>
    <dbReference type="NCBI Taxonomy" id="1602942"/>
    <lineage>
        <taxon>Bacteria</taxon>
        <taxon>Bacillati</taxon>
        <taxon>Bacillota</taxon>
        <taxon>Bacilli</taxon>
        <taxon>Bacillales</taxon>
        <taxon>Bacillaceae</taxon>
        <taxon>Cytobacillus</taxon>
    </lineage>
</organism>
<dbReference type="AlphaFoldDB" id="A0A6L3V9R0"/>
<dbReference type="OrthoDB" id="1845399at2"/>
<evidence type="ECO:0000256" key="3">
    <source>
        <dbReference type="ARBA" id="ARBA00023315"/>
    </source>
</evidence>
<dbReference type="GO" id="GO:0030435">
    <property type="term" value="P:sporulation resulting in formation of a cellular spore"/>
    <property type="evidence" value="ECO:0007669"/>
    <property type="project" value="UniProtKB-KW"/>
</dbReference>
<name>A0A6L3V9R0_9BACI</name>
<accession>A0A6L3V9R0</accession>
<keyword evidence="2" id="KW-0749">Sporulation</keyword>
<comment type="caution">
    <text evidence="4">The sequence shown here is derived from an EMBL/GenBank/DDBJ whole genome shotgun (WGS) entry which is preliminary data.</text>
</comment>
<protein>
    <submittedName>
        <fullName evidence="4">Protein-glutamine gamma-glutamyltransferase</fullName>
    </submittedName>
</protein>
<sequence length="244" mass="28367">MIIIANYEMKPDPSRFHGIQRDIFIALESSPEIFEYDSLQELLFDIDLREHIILAAEDLSKSKAKFTPFSTSKFNPEIWTKTKYGYLLHPDIFASDGIKDIFNNSQEYAFECSTAIVIIFYKAVLDLIPLSFFNTLFQRLLLWDWNHDQDLSIVTKKGHDFIPGDVVYFYNPDYNHPVWMGENAVYLGNGQYFGHGIGIKTEEGMIEDLNTLRRKNATRSAHLISQHSRLSTKYLSQFAKQIYQ</sequence>
<reference evidence="4 5" key="1">
    <citation type="journal article" date="2016" name="Antonie Van Leeuwenhoek">
        <title>Bacillus depressus sp. nov., isolated from soil of a sunflower field.</title>
        <authorList>
            <person name="Wei X."/>
            <person name="Xin D."/>
            <person name="Xin Y."/>
            <person name="Zhang H."/>
            <person name="Wang T."/>
            <person name="Zhang J."/>
        </authorList>
    </citation>
    <scope>NUCLEOTIDE SEQUENCE [LARGE SCALE GENOMIC DNA]</scope>
    <source>
        <strain evidence="4 5">BZ1</strain>
    </source>
</reference>
<gene>
    <name evidence="4" type="ORF">F7731_06560</name>
</gene>
<evidence type="ECO:0000256" key="2">
    <source>
        <dbReference type="ARBA" id="ARBA00022969"/>
    </source>
</evidence>
<proteinExistence type="inferred from homology"/>
<evidence type="ECO:0000313" key="4">
    <source>
        <dbReference type="EMBL" id="KAB2337273.1"/>
    </source>
</evidence>
<keyword evidence="3" id="KW-0012">Acyltransferase</keyword>
<keyword evidence="1 4" id="KW-0808">Transferase</keyword>
<dbReference type="GO" id="GO:0003810">
    <property type="term" value="F:protein-glutamine gamma-glutamyltransferase activity"/>
    <property type="evidence" value="ECO:0007669"/>
    <property type="project" value="InterPro"/>
</dbReference>
<dbReference type="HAMAP" id="MF_00727">
    <property type="entry name" value="Tgl"/>
    <property type="match status" value="1"/>
</dbReference>
<evidence type="ECO:0000256" key="1">
    <source>
        <dbReference type="ARBA" id="ARBA00022679"/>
    </source>
</evidence>
<dbReference type="Pfam" id="PF20085">
    <property type="entry name" value="TGL"/>
    <property type="match status" value="1"/>
</dbReference>
<dbReference type="EMBL" id="WBOS01000002">
    <property type="protein sequence ID" value="KAB2337273.1"/>
    <property type="molecule type" value="Genomic_DNA"/>
</dbReference>
<dbReference type="RefSeq" id="WP_151533964.1">
    <property type="nucleotide sequence ID" value="NZ_WBOS01000002.1"/>
</dbReference>
<dbReference type="Proteomes" id="UP000481030">
    <property type="component" value="Unassembled WGS sequence"/>
</dbReference>
<evidence type="ECO:0000313" key="5">
    <source>
        <dbReference type="Proteomes" id="UP000481030"/>
    </source>
</evidence>
<dbReference type="InterPro" id="IPR020916">
    <property type="entry name" value="Gln_gamma-glutamylTfrase_bac"/>
</dbReference>
<keyword evidence="5" id="KW-1185">Reference proteome</keyword>